<name>A0A813SHS7_9BILA</name>
<dbReference type="Proteomes" id="UP000663829">
    <property type="component" value="Unassembled WGS sequence"/>
</dbReference>
<feature type="region of interest" description="Disordered" evidence="1">
    <location>
        <begin position="831"/>
        <end position="855"/>
    </location>
</feature>
<dbReference type="EMBL" id="CAJNOQ010000383">
    <property type="protein sequence ID" value="CAF0794750.1"/>
    <property type="molecule type" value="Genomic_DNA"/>
</dbReference>
<evidence type="ECO:0000256" key="1">
    <source>
        <dbReference type="SAM" id="MobiDB-lite"/>
    </source>
</evidence>
<sequence length="899" mass="105236">MRDLLRTQIRWESIDNKSFRLKDLLKTEQLPIIVNITSSFNINKRSIRSIFTRDTPLLLIQQEKIDSILAQCHQTKYRRRTQAKLIVATKFRTIKNLSRSTNSLVMTNGNNINNDLKEENLRQSLLKLINENSRHQTLCRIPLIYDGLFEILNENGLAIEPCKYVSELQLTNNIDGDNDKNWEKWPSRVLLRKNCTVYLTANLDEKETIISDNRKDRQLSSSDSCYGSSSSDLIDSHKIITLLNRSEQLQAGEIISIVNVCYGRLLDNNRKKCDTNDYSIDNESKNPMNTSSNSFSSSWLRNITKPRLLFSKKFRKSILADDTLVSTKHNIVEQLSTVSHERYLKCKTENDQIVYISFSENGLFSPIRTLESNELDDITGVFNLKDLIRNFRFPLSVQSVKNTEIIDFFSMENRQSNELSNKLRLLTTYSEHVVWVCPLTTNNLMAKNKLIIPLPLISDIYFHRCINMKDILKSKYYQEFFIDCFQTIKQYENRISKIDFPLDIESPSLLNNHPRYKKRSQSEFYYEPIVISNSLEKSNNHYSYSSENINNNISNNRLFYCASSSSSSSSLSVHNYSNEKIKMNDSLQYRDSFEKIKEKLSNSMNYHEQNSQTNNRSYYSRIKLDNSINSLKYRSRKKSIPQIDDNFKRSPFIQHKIIEDTNYNDIDQLYDYIRTGIMSNNILQIMNLSTENLSNNNNEQYYDANESYKTDNSEYSINKIKIDNVMYISQSPKKMRINNDLKQNSPILISKKQHQKSKVNSTTLDVEHEILVNKNKTKSRRFSKYNGNQSLNSITNNIVEKTKKQNYNNVSLENIDFQSCTEYKIDDDSNKVKKYKKQQHEQQQQQPSIRQHPQTEALVTYTTSARKNKIEPKVINLIDENDRNMSAKSSNSKKIYYRV</sequence>
<evidence type="ECO:0000259" key="2">
    <source>
        <dbReference type="Pfam" id="PF12736"/>
    </source>
</evidence>
<protein>
    <recommendedName>
        <fullName evidence="2">CABIT domain-containing protein</fullName>
    </recommendedName>
</protein>
<accession>A0A813SHS7</accession>
<comment type="caution">
    <text evidence="3">The sequence shown here is derived from an EMBL/GenBank/DDBJ whole genome shotgun (WGS) entry which is preliminary data.</text>
</comment>
<dbReference type="Proteomes" id="UP000681722">
    <property type="component" value="Unassembled WGS sequence"/>
</dbReference>
<dbReference type="InterPro" id="IPR025946">
    <property type="entry name" value="CABIT_dom"/>
</dbReference>
<evidence type="ECO:0000313" key="4">
    <source>
        <dbReference type="EMBL" id="CAF3579206.1"/>
    </source>
</evidence>
<reference evidence="3" key="1">
    <citation type="submission" date="2021-02" db="EMBL/GenBank/DDBJ databases">
        <authorList>
            <person name="Nowell W R."/>
        </authorList>
    </citation>
    <scope>NUCLEOTIDE SEQUENCE</scope>
</reference>
<evidence type="ECO:0000313" key="3">
    <source>
        <dbReference type="EMBL" id="CAF0794750.1"/>
    </source>
</evidence>
<evidence type="ECO:0000313" key="5">
    <source>
        <dbReference type="Proteomes" id="UP000663829"/>
    </source>
</evidence>
<organism evidence="3 5">
    <name type="scientific">Didymodactylos carnosus</name>
    <dbReference type="NCBI Taxonomy" id="1234261"/>
    <lineage>
        <taxon>Eukaryota</taxon>
        <taxon>Metazoa</taxon>
        <taxon>Spiralia</taxon>
        <taxon>Gnathifera</taxon>
        <taxon>Rotifera</taxon>
        <taxon>Eurotatoria</taxon>
        <taxon>Bdelloidea</taxon>
        <taxon>Philodinida</taxon>
        <taxon>Philodinidae</taxon>
        <taxon>Didymodactylos</taxon>
    </lineage>
</organism>
<feature type="domain" description="CABIT" evidence="2">
    <location>
        <begin position="338"/>
        <end position="453"/>
    </location>
</feature>
<dbReference type="OrthoDB" id="6077228at2759"/>
<dbReference type="AlphaFoldDB" id="A0A813SHS7"/>
<proteinExistence type="predicted"/>
<dbReference type="Pfam" id="PF12736">
    <property type="entry name" value="CABIT"/>
    <property type="match status" value="1"/>
</dbReference>
<dbReference type="EMBL" id="CAJOBC010000383">
    <property type="protein sequence ID" value="CAF3579206.1"/>
    <property type="molecule type" value="Genomic_DNA"/>
</dbReference>
<keyword evidence="5" id="KW-1185">Reference proteome</keyword>
<gene>
    <name evidence="3" type="ORF">GPM918_LOCUS3189</name>
    <name evidence="4" type="ORF">SRO942_LOCUS3189</name>
</gene>